<dbReference type="GO" id="GO:0005886">
    <property type="term" value="C:plasma membrane"/>
    <property type="evidence" value="ECO:0007669"/>
    <property type="project" value="TreeGrafter"/>
</dbReference>
<keyword evidence="7" id="KW-1185">Reference proteome</keyword>
<protein>
    <submittedName>
        <fullName evidence="6">ADP-ribosyl cyclase/cyclic ADP-ribose hydrolase</fullName>
    </submittedName>
</protein>
<dbReference type="GO" id="GO:0016849">
    <property type="term" value="F:phosphorus-oxygen lyase activity"/>
    <property type="evidence" value="ECO:0007669"/>
    <property type="project" value="TreeGrafter"/>
</dbReference>
<keyword evidence="5" id="KW-1015">Disulfide bond</keyword>
<dbReference type="GO" id="GO:0016740">
    <property type="term" value="F:transferase activity"/>
    <property type="evidence" value="ECO:0007669"/>
    <property type="project" value="UniProtKB-KW"/>
</dbReference>
<keyword evidence="3 6" id="KW-0378">Hydrolase</keyword>
<gene>
    <name evidence="6" type="ORF">P5673_031770</name>
</gene>
<dbReference type="AlphaFoldDB" id="A0AAD9US86"/>
<dbReference type="PANTHER" id="PTHR10912">
    <property type="entry name" value="ADP-RIBOSYL CYCLASE"/>
    <property type="match status" value="1"/>
</dbReference>
<dbReference type="Proteomes" id="UP001249851">
    <property type="component" value="Unassembled WGS sequence"/>
</dbReference>
<evidence type="ECO:0000256" key="5">
    <source>
        <dbReference type="ARBA" id="ARBA00023157"/>
    </source>
</evidence>
<reference evidence="6" key="2">
    <citation type="journal article" date="2023" name="Science">
        <title>Genomic signatures of disease resistance in endangered staghorn corals.</title>
        <authorList>
            <person name="Vollmer S.V."/>
            <person name="Selwyn J.D."/>
            <person name="Despard B.A."/>
            <person name="Roesel C.L."/>
        </authorList>
    </citation>
    <scope>NUCLEOTIDE SEQUENCE</scope>
    <source>
        <strain evidence="6">K2</strain>
    </source>
</reference>
<dbReference type="SUPFAM" id="SSF52309">
    <property type="entry name" value="N-(deoxy)ribosyltransferase-like"/>
    <property type="match status" value="1"/>
</dbReference>
<comment type="similarity">
    <text evidence="1">Belongs to the ADP-ribosyl cyclase family.</text>
</comment>
<dbReference type="Pfam" id="PF02267">
    <property type="entry name" value="Rib_hydrolayse"/>
    <property type="match status" value="2"/>
</dbReference>
<name>A0AAD9US86_ACRCE</name>
<evidence type="ECO:0000313" key="7">
    <source>
        <dbReference type="Proteomes" id="UP001249851"/>
    </source>
</evidence>
<evidence type="ECO:0000256" key="1">
    <source>
        <dbReference type="ARBA" id="ARBA00005406"/>
    </source>
</evidence>
<keyword evidence="2" id="KW-0808">Transferase</keyword>
<comment type="caution">
    <text evidence="6">The sequence shown here is derived from an EMBL/GenBank/DDBJ whole genome shotgun (WGS) entry which is preliminary data.</text>
</comment>
<dbReference type="PANTHER" id="PTHR10912:SF7">
    <property type="entry name" value="ADP-RIBOSYL CYCLASE_CYCLIC ADP-RIBOSE HYDROLASE"/>
    <property type="match status" value="1"/>
</dbReference>
<keyword evidence="4" id="KW-0520">NAD</keyword>
<evidence type="ECO:0000256" key="3">
    <source>
        <dbReference type="ARBA" id="ARBA00022801"/>
    </source>
</evidence>
<sequence length="219" mass="24769">MHEPFLFCFESLFWSGTNRVAHAFSEFGARFTTLEDTMAGWIVNGLNWCGSGKNGSDGINYTECPKGCDIAPFWEEASSRFALNASGVVRVLLNGSNRNASGFPSPAYRNSRMRQIRHTINKSWELCFLTKFELPNMRPARVTKLLVLVMHTIGSSEVETCGNGSIKVLLKDAKRYNLTHSCHDDPDDVEHLLCVDHPYSYACQFLKEHKHKEKSDWDG</sequence>
<dbReference type="EMBL" id="JARQWQ010000156">
    <property type="protein sequence ID" value="KAK2548074.1"/>
    <property type="molecule type" value="Genomic_DNA"/>
</dbReference>
<dbReference type="GO" id="GO:0061809">
    <property type="term" value="F:NAD+ nucleosidase activity, cyclic ADP-ribose generating"/>
    <property type="evidence" value="ECO:0007669"/>
    <property type="project" value="InterPro"/>
</dbReference>
<reference evidence="6" key="1">
    <citation type="journal article" date="2023" name="G3 (Bethesda)">
        <title>Whole genome assembly and annotation of the endangered Caribbean coral Acropora cervicornis.</title>
        <authorList>
            <person name="Selwyn J.D."/>
            <person name="Vollmer S.V."/>
        </authorList>
    </citation>
    <scope>NUCLEOTIDE SEQUENCE</scope>
    <source>
        <strain evidence="6">K2</strain>
    </source>
</reference>
<proteinExistence type="inferred from homology"/>
<evidence type="ECO:0000256" key="4">
    <source>
        <dbReference type="ARBA" id="ARBA00023027"/>
    </source>
</evidence>
<accession>A0AAD9US86</accession>
<dbReference type="Gene3D" id="3.40.50.720">
    <property type="entry name" value="NAD(P)-binding Rossmann-like Domain"/>
    <property type="match status" value="2"/>
</dbReference>
<organism evidence="6 7">
    <name type="scientific">Acropora cervicornis</name>
    <name type="common">Staghorn coral</name>
    <dbReference type="NCBI Taxonomy" id="6130"/>
    <lineage>
        <taxon>Eukaryota</taxon>
        <taxon>Metazoa</taxon>
        <taxon>Cnidaria</taxon>
        <taxon>Anthozoa</taxon>
        <taxon>Hexacorallia</taxon>
        <taxon>Scleractinia</taxon>
        <taxon>Astrocoeniina</taxon>
        <taxon>Acroporidae</taxon>
        <taxon>Acropora</taxon>
    </lineage>
</organism>
<dbReference type="InterPro" id="IPR003193">
    <property type="entry name" value="ADP-ribosyl_cyclase"/>
</dbReference>
<evidence type="ECO:0000256" key="2">
    <source>
        <dbReference type="ARBA" id="ARBA00022679"/>
    </source>
</evidence>
<evidence type="ECO:0000313" key="6">
    <source>
        <dbReference type="EMBL" id="KAK2548074.1"/>
    </source>
</evidence>